<proteinExistence type="predicted"/>
<protein>
    <submittedName>
        <fullName evidence="1">Uncharacterized protein</fullName>
    </submittedName>
</protein>
<dbReference type="Proteomes" id="UP000181980">
    <property type="component" value="Unassembled WGS sequence"/>
</dbReference>
<name>A0A1H5JAN0_9ACTN</name>
<gene>
    <name evidence="1" type="ORF">SAMN04488561_1494</name>
</gene>
<keyword evidence="2" id="KW-1185">Reference proteome</keyword>
<dbReference type="EMBL" id="FNUC01000003">
    <property type="protein sequence ID" value="SEE49121.1"/>
    <property type="molecule type" value="Genomic_DNA"/>
</dbReference>
<accession>A0A1H5JAN0</accession>
<dbReference type="AlphaFoldDB" id="A0A1H5JAN0"/>
<evidence type="ECO:0000313" key="1">
    <source>
        <dbReference type="EMBL" id="SEE49121.1"/>
    </source>
</evidence>
<organism evidence="1 2">
    <name type="scientific">Jiangella alba</name>
    <dbReference type="NCBI Taxonomy" id="561176"/>
    <lineage>
        <taxon>Bacteria</taxon>
        <taxon>Bacillati</taxon>
        <taxon>Actinomycetota</taxon>
        <taxon>Actinomycetes</taxon>
        <taxon>Jiangellales</taxon>
        <taxon>Jiangellaceae</taxon>
        <taxon>Jiangella</taxon>
    </lineage>
</organism>
<reference evidence="2" key="1">
    <citation type="submission" date="2016-10" db="EMBL/GenBank/DDBJ databases">
        <authorList>
            <person name="Varghese N."/>
            <person name="Submissions S."/>
        </authorList>
    </citation>
    <scope>NUCLEOTIDE SEQUENCE [LARGE SCALE GENOMIC DNA]</scope>
    <source>
        <strain evidence="2">DSM 45237</strain>
    </source>
</reference>
<evidence type="ECO:0000313" key="2">
    <source>
        <dbReference type="Proteomes" id="UP000181980"/>
    </source>
</evidence>
<sequence>MEGPPHAPPLIVRVLGARTQRTVSTASVKATV</sequence>